<dbReference type="GO" id="GO:0031625">
    <property type="term" value="F:ubiquitin protein ligase binding"/>
    <property type="evidence" value="ECO:0000318"/>
    <property type="project" value="GO_Central"/>
</dbReference>
<dbReference type="GO" id="GO:0005737">
    <property type="term" value="C:cytoplasm"/>
    <property type="evidence" value="ECO:0000318"/>
    <property type="project" value="GO_Central"/>
</dbReference>
<accession>E9GSK2</accession>
<evidence type="ECO:0000313" key="2">
    <source>
        <dbReference type="EMBL" id="EFX77566.1"/>
    </source>
</evidence>
<dbReference type="PhylomeDB" id="E9GSK2"/>
<gene>
    <name evidence="2" type="ORF">DAPPUDRAFT_321323</name>
</gene>
<dbReference type="GO" id="GO:0005634">
    <property type="term" value="C:nucleus"/>
    <property type="evidence" value="ECO:0000318"/>
    <property type="project" value="GO_Central"/>
</dbReference>
<dbReference type="Proteomes" id="UP000000305">
    <property type="component" value="Unassembled WGS sequence"/>
</dbReference>
<evidence type="ECO:0000313" key="3">
    <source>
        <dbReference type="Proteomes" id="UP000000305"/>
    </source>
</evidence>
<dbReference type="AlphaFoldDB" id="E9GSK2"/>
<dbReference type="PROSITE" id="PS50097">
    <property type="entry name" value="BTB"/>
    <property type="match status" value="1"/>
</dbReference>
<name>E9GSK2_DAPPU</name>
<dbReference type="GO" id="GO:0030162">
    <property type="term" value="P:regulation of proteolysis"/>
    <property type="evidence" value="ECO:0000318"/>
    <property type="project" value="GO_Central"/>
</dbReference>
<dbReference type="SUPFAM" id="SSF54695">
    <property type="entry name" value="POZ domain"/>
    <property type="match status" value="1"/>
</dbReference>
<dbReference type="PANTHER" id="PTHR24413">
    <property type="entry name" value="SPECKLE-TYPE POZ PROTEIN"/>
    <property type="match status" value="1"/>
</dbReference>
<reference evidence="2 3" key="1">
    <citation type="journal article" date="2011" name="Science">
        <title>The ecoresponsive genome of Daphnia pulex.</title>
        <authorList>
            <person name="Colbourne J.K."/>
            <person name="Pfrender M.E."/>
            <person name="Gilbert D."/>
            <person name="Thomas W.K."/>
            <person name="Tucker A."/>
            <person name="Oakley T.H."/>
            <person name="Tokishita S."/>
            <person name="Aerts A."/>
            <person name="Arnold G.J."/>
            <person name="Basu M.K."/>
            <person name="Bauer D.J."/>
            <person name="Caceres C.E."/>
            <person name="Carmel L."/>
            <person name="Casola C."/>
            <person name="Choi J.H."/>
            <person name="Detter J.C."/>
            <person name="Dong Q."/>
            <person name="Dusheyko S."/>
            <person name="Eads B.D."/>
            <person name="Frohlich T."/>
            <person name="Geiler-Samerotte K.A."/>
            <person name="Gerlach D."/>
            <person name="Hatcher P."/>
            <person name="Jogdeo S."/>
            <person name="Krijgsveld J."/>
            <person name="Kriventseva E.V."/>
            <person name="Kultz D."/>
            <person name="Laforsch C."/>
            <person name="Lindquist E."/>
            <person name="Lopez J."/>
            <person name="Manak J.R."/>
            <person name="Muller J."/>
            <person name="Pangilinan J."/>
            <person name="Patwardhan R.P."/>
            <person name="Pitluck S."/>
            <person name="Pritham E.J."/>
            <person name="Rechtsteiner A."/>
            <person name="Rho M."/>
            <person name="Rogozin I.B."/>
            <person name="Sakarya O."/>
            <person name="Salamov A."/>
            <person name="Schaack S."/>
            <person name="Shapiro H."/>
            <person name="Shiga Y."/>
            <person name="Skalitzky C."/>
            <person name="Smith Z."/>
            <person name="Souvorov A."/>
            <person name="Sung W."/>
            <person name="Tang Z."/>
            <person name="Tsuchiya D."/>
            <person name="Tu H."/>
            <person name="Vos H."/>
            <person name="Wang M."/>
            <person name="Wolf Y.I."/>
            <person name="Yamagata H."/>
            <person name="Yamada T."/>
            <person name="Ye Y."/>
            <person name="Shaw J.R."/>
            <person name="Andrews J."/>
            <person name="Crease T.J."/>
            <person name="Tang H."/>
            <person name="Lucas S.M."/>
            <person name="Robertson H.M."/>
            <person name="Bork P."/>
            <person name="Koonin E.V."/>
            <person name="Zdobnov E.M."/>
            <person name="Grigoriev I.V."/>
            <person name="Lynch M."/>
            <person name="Boore J.L."/>
        </authorList>
    </citation>
    <scope>NUCLEOTIDE SEQUENCE [LARGE SCALE GENOMIC DNA]</scope>
</reference>
<dbReference type="Pfam" id="PF00651">
    <property type="entry name" value="BTB"/>
    <property type="match status" value="1"/>
</dbReference>
<dbReference type="SMART" id="SM00225">
    <property type="entry name" value="BTB"/>
    <property type="match status" value="1"/>
</dbReference>
<sequence length="324" mass="37126">MATGKKIREGLFLISWKNYHHTPNKETNENVQQLDKNIFEICKLSSKEVKSAALQLQTFLEVEIVLAKAIKSAHKLESMTILATKTLDEDQRNETIETQQKMNFIGSNWRSSWTEQLAVGSCHHCHSSYRRNFFKILIDFNPFTADVVRSATIKKTQLLNLWKIKIPSDVVIKCEEKSFEAHTFILEAGSPVLAAMFQHDCEENQKKIIEIAVFRKLLHYFYTGDANLEQDADVAELMVAADKYAVDSLKEECGQHLSHKLTVENAGHYLVLAHTINAAKLRESSLNFMARNAKAICSRRKEWIEITKSYPELCLDIMQLMAVF</sequence>
<dbReference type="EMBL" id="GL732562">
    <property type="protein sequence ID" value="EFX77566.1"/>
    <property type="molecule type" value="Genomic_DNA"/>
</dbReference>
<dbReference type="GO" id="GO:0043161">
    <property type="term" value="P:proteasome-mediated ubiquitin-dependent protein catabolic process"/>
    <property type="evidence" value="ECO:0000318"/>
    <property type="project" value="GO_Central"/>
</dbReference>
<dbReference type="InParanoid" id="E9GSK2"/>
<evidence type="ECO:0000259" key="1">
    <source>
        <dbReference type="PROSITE" id="PS50097"/>
    </source>
</evidence>
<dbReference type="OMA" id="FMARNAK"/>
<dbReference type="eggNOG" id="KOG1987">
    <property type="taxonomic scope" value="Eukaryota"/>
</dbReference>
<keyword evidence="3" id="KW-1185">Reference proteome</keyword>
<protein>
    <recommendedName>
        <fullName evidence="1">BTB domain-containing protein</fullName>
    </recommendedName>
</protein>
<dbReference type="OrthoDB" id="7628309at2759"/>
<dbReference type="InterPro" id="IPR011333">
    <property type="entry name" value="SKP1/BTB/POZ_sf"/>
</dbReference>
<dbReference type="Gene3D" id="1.25.40.420">
    <property type="match status" value="1"/>
</dbReference>
<dbReference type="Gene3D" id="3.30.710.10">
    <property type="entry name" value="Potassium Channel Kv1.1, Chain A"/>
    <property type="match status" value="1"/>
</dbReference>
<organism evidence="2 3">
    <name type="scientific">Daphnia pulex</name>
    <name type="common">Water flea</name>
    <dbReference type="NCBI Taxonomy" id="6669"/>
    <lineage>
        <taxon>Eukaryota</taxon>
        <taxon>Metazoa</taxon>
        <taxon>Ecdysozoa</taxon>
        <taxon>Arthropoda</taxon>
        <taxon>Crustacea</taxon>
        <taxon>Branchiopoda</taxon>
        <taxon>Diplostraca</taxon>
        <taxon>Cladocera</taxon>
        <taxon>Anomopoda</taxon>
        <taxon>Daphniidae</taxon>
        <taxon>Daphnia</taxon>
    </lineage>
</organism>
<dbReference type="HOGENOM" id="CLU_858585_0_0_1"/>
<dbReference type="KEGG" id="dpx:DAPPUDRAFT_321323"/>
<dbReference type="InterPro" id="IPR000210">
    <property type="entry name" value="BTB/POZ_dom"/>
</dbReference>
<feature type="domain" description="BTB" evidence="1">
    <location>
        <begin position="168"/>
        <end position="230"/>
    </location>
</feature>
<proteinExistence type="predicted"/>